<protein>
    <recommendedName>
        <fullName evidence="4">Small CPxCG-related zinc finger protein</fullName>
    </recommendedName>
</protein>
<evidence type="ECO:0000313" key="2">
    <source>
        <dbReference type="EMBL" id="ELY69702.1"/>
    </source>
</evidence>
<keyword evidence="3" id="KW-1185">Reference proteome</keyword>
<evidence type="ECO:0000256" key="1">
    <source>
        <dbReference type="SAM" id="MobiDB-lite"/>
    </source>
</evidence>
<feature type="region of interest" description="Disordered" evidence="1">
    <location>
        <begin position="1"/>
        <end position="67"/>
    </location>
</feature>
<comment type="caution">
    <text evidence="2">The sequence shown here is derived from an EMBL/GenBank/DDBJ whole genome shotgun (WGS) entry which is preliminary data.</text>
</comment>
<sequence>MGGVLAMRSDIDSSGDTDSSPDADSSSLPDCPRCGEPVTTVTVSGPHTGIAGPCGCSVSPGLLEREE</sequence>
<evidence type="ECO:0000313" key="3">
    <source>
        <dbReference type="Proteomes" id="UP000011632"/>
    </source>
</evidence>
<gene>
    <name evidence="2" type="ORF">C489_03987</name>
</gene>
<accession>L9Y7K7</accession>
<dbReference type="Proteomes" id="UP000011632">
    <property type="component" value="Unassembled WGS sequence"/>
</dbReference>
<dbReference type="STRING" id="1227496.C489_03987"/>
<dbReference type="AlphaFoldDB" id="L9Y7K7"/>
<dbReference type="PATRIC" id="fig|1227496.3.peg.797"/>
<feature type="compositionally biased region" description="Low complexity" evidence="1">
    <location>
        <begin position="22"/>
        <end position="32"/>
    </location>
</feature>
<organism evidence="2 3">
    <name type="scientific">Natrinema versiforme JCM 10478</name>
    <dbReference type="NCBI Taxonomy" id="1227496"/>
    <lineage>
        <taxon>Archaea</taxon>
        <taxon>Methanobacteriati</taxon>
        <taxon>Methanobacteriota</taxon>
        <taxon>Stenosarchaea group</taxon>
        <taxon>Halobacteria</taxon>
        <taxon>Halobacteriales</taxon>
        <taxon>Natrialbaceae</taxon>
        <taxon>Natrinema</taxon>
    </lineage>
</organism>
<evidence type="ECO:0008006" key="4">
    <source>
        <dbReference type="Google" id="ProtNLM"/>
    </source>
</evidence>
<reference evidence="2 3" key="1">
    <citation type="journal article" date="2014" name="PLoS Genet.">
        <title>Phylogenetically driven sequencing of extremely halophilic archaea reveals strategies for static and dynamic osmo-response.</title>
        <authorList>
            <person name="Becker E.A."/>
            <person name="Seitzer P.M."/>
            <person name="Tritt A."/>
            <person name="Larsen D."/>
            <person name="Krusor M."/>
            <person name="Yao A.I."/>
            <person name="Wu D."/>
            <person name="Madern D."/>
            <person name="Eisen J.A."/>
            <person name="Darling A.E."/>
            <person name="Facciotti M.T."/>
        </authorList>
    </citation>
    <scope>NUCLEOTIDE SEQUENCE [LARGE SCALE GENOMIC DNA]</scope>
    <source>
        <strain evidence="2 3">JCM 10478</strain>
    </source>
</reference>
<dbReference type="EMBL" id="AOID01000014">
    <property type="protein sequence ID" value="ELY69702.1"/>
    <property type="molecule type" value="Genomic_DNA"/>
</dbReference>
<name>L9Y7K7_9EURY</name>
<proteinExistence type="predicted"/>